<dbReference type="EMBL" id="CP045121">
    <property type="protein sequence ID" value="QIN80328.1"/>
    <property type="molecule type" value="Genomic_DNA"/>
</dbReference>
<accession>A0A6G8Q1K1</accession>
<proteinExistence type="predicted"/>
<evidence type="ECO:0000313" key="2">
    <source>
        <dbReference type="EMBL" id="QIN80328.1"/>
    </source>
</evidence>
<dbReference type="Proteomes" id="UP000502706">
    <property type="component" value="Chromosome"/>
</dbReference>
<protein>
    <submittedName>
        <fullName evidence="2">Uncharacterized protein</fullName>
    </submittedName>
</protein>
<feature type="region of interest" description="Disordered" evidence="1">
    <location>
        <begin position="133"/>
        <end position="152"/>
    </location>
</feature>
<dbReference type="KEGG" id="rmar:GBA65_19405"/>
<feature type="region of interest" description="Disordered" evidence="1">
    <location>
        <begin position="1"/>
        <end position="21"/>
    </location>
</feature>
<keyword evidence="3" id="KW-1185">Reference proteome</keyword>
<reference evidence="2 3" key="1">
    <citation type="submission" date="2019-10" db="EMBL/GenBank/DDBJ databases">
        <title>Rubrobacter sp nov SCSIO 52915 isolated from a deep-sea sediment in the South China Sea.</title>
        <authorList>
            <person name="Chen R.W."/>
        </authorList>
    </citation>
    <scope>NUCLEOTIDE SEQUENCE [LARGE SCALE GENOMIC DNA]</scope>
    <source>
        <strain evidence="2 3">SCSIO 52915</strain>
    </source>
</reference>
<evidence type="ECO:0000313" key="3">
    <source>
        <dbReference type="Proteomes" id="UP000502706"/>
    </source>
</evidence>
<sequence length="390" mass="41253">MVAREREGAAEGTGGGGAPLRGAALAAGLLEEAWSLPEAEAPSLRAAVTRELARGLRAELEALAGAADPHPVEGALRAADVASLGAASLEELPEENARTALAATHLAAGAARALHALAGEAGLAGERAEYARKDARGPRGGPGWPPARPTSFWRGRARGLPRLFAGQDLPGRPRDEQQVAVLAGDEVFDPHARRPRLPVGPLLRGHGLAPAQPLDIVEAEARHGGDLLPLQAEIRGREPPHEKEDVLELAVGPGRYLQLVSARPERHDVAAPDGEPELLLHLPQPVEPGLPRHEVPGGGHIELLRPRLLARGAPLHDEVRTIRAVARVHDPEVETAVPQPRPVRLALPRDSPRLRPVFVEDVDLLVHGDRLTGEPCAGPETCAAREKLTS</sequence>
<dbReference type="AlphaFoldDB" id="A0A6G8Q1K1"/>
<evidence type="ECO:0000256" key="1">
    <source>
        <dbReference type="SAM" id="MobiDB-lite"/>
    </source>
</evidence>
<name>A0A6G8Q1K1_9ACTN</name>
<gene>
    <name evidence="2" type="ORF">GBA65_19405</name>
</gene>
<organism evidence="2 3">
    <name type="scientific">Rubrobacter marinus</name>
    <dbReference type="NCBI Taxonomy" id="2653852"/>
    <lineage>
        <taxon>Bacteria</taxon>
        <taxon>Bacillati</taxon>
        <taxon>Actinomycetota</taxon>
        <taxon>Rubrobacteria</taxon>
        <taxon>Rubrobacterales</taxon>
        <taxon>Rubrobacteraceae</taxon>
        <taxon>Rubrobacter</taxon>
    </lineage>
</organism>